<dbReference type="Gene3D" id="1.10.443.10">
    <property type="entry name" value="Intergrase catalytic core"/>
    <property type="match status" value="1"/>
</dbReference>
<evidence type="ECO:0000259" key="2">
    <source>
        <dbReference type="PROSITE" id="PS51898"/>
    </source>
</evidence>
<sequence>MPSISINRQKKRAGITRGNGIHTLRHCFATHLIEEYCDPRTIQEFMGHRRISTTLKYMQVTHKRISDIQKAVDLLDFIPLDVSENE</sequence>
<proteinExistence type="predicted"/>
<reference evidence="3 4" key="1">
    <citation type="submission" date="2024-09" db="EMBL/GenBank/DDBJ databases">
        <title>Laminarin stimulates single cell rates of sulfate reduction while oxygen inhibits transcriptomic activity in coastal marine sediment.</title>
        <authorList>
            <person name="Lindsay M."/>
            <person name="Orcutt B."/>
            <person name="Emerson D."/>
            <person name="Stepanauskas R."/>
            <person name="D'Angelo T."/>
        </authorList>
    </citation>
    <scope>NUCLEOTIDE SEQUENCE [LARGE SCALE GENOMIC DNA]</scope>
    <source>
        <strain evidence="3">SAG AM-311-K15</strain>
    </source>
</reference>
<evidence type="ECO:0000313" key="4">
    <source>
        <dbReference type="Proteomes" id="UP001594351"/>
    </source>
</evidence>
<dbReference type="InterPro" id="IPR002104">
    <property type="entry name" value="Integrase_catalytic"/>
</dbReference>
<dbReference type="PROSITE" id="PS51898">
    <property type="entry name" value="TYR_RECOMBINASE"/>
    <property type="match status" value="1"/>
</dbReference>
<feature type="domain" description="Tyr recombinase" evidence="2">
    <location>
        <begin position="1"/>
        <end position="73"/>
    </location>
</feature>
<keyword evidence="4" id="KW-1185">Reference proteome</keyword>
<dbReference type="InterPro" id="IPR011010">
    <property type="entry name" value="DNA_brk_join_enz"/>
</dbReference>
<keyword evidence="1" id="KW-0233">DNA recombination</keyword>
<dbReference type="EMBL" id="JBHPBY010000431">
    <property type="protein sequence ID" value="MFC1853139.1"/>
    <property type="molecule type" value="Genomic_DNA"/>
</dbReference>
<evidence type="ECO:0000313" key="3">
    <source>
        <dbReference type="EMBL" id="MFC1853139.1"/>
    </source>
</evidence>
<dbReference type="SUPFAM" id="SSF56349">
    <property type="entry name" value="DNA breaking-rejoining enzymes"/>
    <property type="match status" value="1"/>
</dbReference>
<organism evidence="3 4">
    <name type="scientific">candidate division CSSED10-310 bacterium</name>
    <dbReference type="NCBI Taxonomy" id="2855610"/>
    <lineage>
        <taxon>Bacteria</taxon>
        <taxon>Bacteria division CSSED10-310</taxon>
    </lineage>
</organism>
<comment type="caution">
    <text evidence="3">The sequence shown here is derived from an EMBL/GenBank/DDBJ whole genome shotgun (WGS) entry which is preliminary data.</text>
</comment>
<gene>
    <name evidence="3" type="ORF">ACFL27_23320</name>
</gene>
<dbReference type="InterPro" id="IPR013762">
    <property type="entry name" value="Integrase-like_cat_sf"/>
</dbReference>
<accession>A0ABV6Z403</accession>
<name>A0ABV6Z403_UNCC1</name>
<dbReference type="Proteomes" id="UP001594351">
    <property type="component" value="Unassembled WGS sequence"/>
</dbReference>
<protein>
    <submittedName>
        <fullName evidence="3">Tyrosine-type recombinase/integrase</fullName>
    </submittedName>
</protein>
<dbReference type="Pfam" id="PF00589">
    <property type="entry name" value="Phage_integrase"/>
    <property type="match status" value="1"/>
</dbReference>
<evidence type="ECO:0000256" key="1">
    <source>
        <dbReference type="ARBA" id="ARBA00023172"/>
    </source>
</evidence>